<gene>
    <name evidence="3" type="ORF">ATE48_16045</name>
</gene>
<keyword evidence="1" id="KW-0902">Two-component regulatory system</keyword>
<protein>
    <recommendedName>
        <fullName evidence="2">HPt domain-containing protein</fullName>
    </recommendedName>
</protein>
<accession>A0A1B1AL61</accession>
<evidence type="ECO:0000313" key="3">
    <source>
        <dbReference type="EMBL" id="ANP47318.1"/>
    </source>
</evidence>
<dbReference type="Proteomes" id="UP000092498">
    <property type="component" value="Chromosome"/>
</dbReference>
<keyword evidence="4" id="KW-1185">Reference proteome</keyword>
<evidence type="ECO:0000256" key="1">
    <source>
        <dbReference type="ARBA" id="ARBA00023012"/>
    </source>
</evidence>
<dbReference type="InParanoid" id="A0A1B1AL61"/>
<reference evidence="3 4" key="1">
    <citation type="submission" date="2015-11" db="EMBL/GenBank/DDBJ databases">
        <title>Whole-Genome Sequence of Candidatus Oderbacter manganicum from the National Park Lower Oder Valley, Germany.</title>
        <authorList>
            <person name="Braun B."/>
            <person name="Liere K."/>
            <person name="Szewzyk U."/>
        </authorList>
    </citation>
    <scope>NUCLEOTIDE SEQUENCE [LARGE SCALE GENOMIC DNA]</scope>
    <source>
        <strain evidence="3 4">OTSz_A_272</strain>
    </source>
</reference>
<feature type="domain" description="HPt" evidence="2">
    <location>
        <begin position="48"/>
        <end position="99"/>
    </location>
</feature>
<dbReference type="EMBL" id="CP013244">
    <property type="protein sequence ID" value="ANP47318.1"/>
    <property type="molecule type" value="Genomic_DNA"/>
</dbReference>
<evidence type="ECO:0000313" key="4">
    <source>
        <dbReference type="Proteomes" id="UP000092498"/>
    </source>
</evidence>
<dbReference type="InterPro" id="IPR036641">
    <property type="entry name" value="HPT_dom_sf"/>
</dbReference>
<dbReference type="Gene3D" id="1.20.120.160">
    <property type="entry name" value="HPT domain"/>
    <property type="match status" value="1"/>
</dbReference>
<sequence>MGSMLILDRVHFDHMTGADRALQIEVVGLFRMQVERWSAAMASAGGWREAVHTLKGSARGIGLSALAAACEAAETAKDSEAGLADVRTALNEALGALEQFAAEAP</sequence>
<dbReference type="GO" id="GO:0000160">
    <property type="term" value="P:phosphorelay signal transduction system"/>
    <property type="evidence" value="ECO:0007669"/>
    <property type="project" value="UniProtKB-KW"/>
</dbReference>
<dbReference type="AlphaFoldDB" id="A0A1B1AL61"/>
<dbReference type="STRING" id="1759059.ATE48_16045"/>
<dbReference type="GO" id="GO:0004672">
    <property type="term" value="F:protein kinase activity"/>
    <property type="evidence" value="ECO:0007669"/>
    <property type="project" value="UniProtKB-ARBA"/>
</dbReference>
<dbReference type="Pfam" id="PF01627">
    <property type="entry name" value="Hpt"/>
    <property type="match status" value="1"/>
</dbReference>
<organism evidence="3 4">
    <name type="scientific">Candidatus Viadribacter manganicus</name>
    <dbReference type="NCBI Taxonomy" id="1759059"/>
    <lineage>
        <taxon>Bacteria</taxon>
        <taxon>Pseudomonadati</taxon>
        <taxon>Pseudomonadota</taxon>
        <taxon>Alphaproteobacteria</taxon>
        <taxon>Hyphomonadales</taxon>
        <taxon>Hyphomonadaceae</taxon>
        <taxon>Candidatus Viadribacter</taxon>
    </lineage>
</organism>
<dbReference type="KEGG" id="cbot:ATE48_16045"/>
<evidence type="ECO:0000259" key="2">
    <source>
        <dbReference type="Pfam" id="PF01627"/>
    </source>
</evidence>
<dbReference type="InterPro" id="IPR008207">
    <property type="entry name" value="Sig_transdc_His_kin_Hpt_dom"/>
</dbReference>
<name>A0A1B1AL61_9PROT</name>
<dbReference type="SUPFAM" id="SSF47226">
    <property type="entry name" value="Histidine-containing phosphotransfer domain, HPT domain"/>
    <property type="match status" value="1"/>
</dbReference>
<dbReference type="OrthoDB" id="7173540at2"/>
<proteinExistence type="predicted"/>